<reference evidence="1 4" key="2">
    <citation type="submission" date="2021-01" db="EMBL/GenBank/DDBJ databases">
        <title>Complete genome sequences of Corynebacterium macginleyi strains isolated from infectious keratitis.</title>
        <authorList>
            <person name="Sagerfors S."/>
            <person name="Poehlein A."/>
            <person name="Soderquist B."/>
            <person name="Bruggemann H."/>
        </authorList>
    </citation>
    <scope>NUCLEOTIDE SEQUENCE [LARGE SCALE GENOMIC DNA]</scope>
    <source>
        <strain evidence="1 4">12T220</strain>
    </source>
</reference>
<reference evidence="2 3" key="1">
    <citation type="submission" date="2018-10" db="EMBL/GenBank/DDBJ databases">
        <title>Corynebacterium macginleyi genome sequencing and assembly of the type strain and two clinical samples.</title>
        <authorList>
            <person name="Bernier A.-M."/>
            <person name="Bernard K."/>
        </authorList>
    </citation>
    <scope>NUCLEOTIDE SEQUENCE [LARGE SCALE GENOMIC DNA]</scope>
    <source>
        <strain evidence="2 3">NML 120205</strain>
    </source>
</reference>
<dbReference type="Proteomes" id="UP001518680">
    <property type="component" value="Unassembled WGS sequence"/>
</dbReference>
<dbReference type="RefSeq" id="WP_121911890.1">
    <property type="nucleotide sequence ID" value="NZ_CP068291.1"/>
</dbReference>
<organism evidence="2 3">
    <name type="scientific">Corynebacterium macginleyi</name>
    <dbReference type="NCBI Taxonomy" id="38290"/>
    <lineage>
        <taxon>Bacteria</taxon>
        <taxon>Bacillati</taxon>
        <taxon>Actinomycetota</taxon>
        <taxon>Actinomycetes</taxon>
        <taxon>Mycobacteriales</taxon>
        <taxon>Corynebacteriaceae</taxon>
        <taxon>Corynebacterium</taxon>
    </lineage>
</organism>
<dbReference type="EMBL" id="REGC01000005">
    <property type="protein sequence ID" value="RMB60760.1"/>
    <property type="molecule type" value="Genomic_DNA"/>
</dbReference>
<evidence type="ECO:0000313" key="2">
    <source>
        <dbReference type="EMBL" id="RMB60760.1"/>
    </source>
</evidence>
<dbReference type="EMBL" id="JAACBX020000002">
    <property type="protein sequence ID" value="MBM0244523.1"/>
    <property type="molecule type" value="Genomic_DNA"/>
</dbReference>
<gene>
    <name evidence="2" type="ORF">D9543_05430</name>
    <name evidence="1" type="ORF">GWO63_009805</name>
</gene>
<comment type="caution">
    <text evidence="2">The sequence shown here is derived from an EMBL/GenBank/DDBJ whole genome shotgun (WGS) entry which is preliminary data.</text>
</comment>
<protein>
    <submittedName>
        <fullName evidence="2">Chemotaxis protein</fullName>
    </submittedName>
</protein>
<keyword evidence="4" id="KW-1185">Reference proteome</keyword>
<evidence type="ECO:0000313" key="3">
    <source>
        <dbReference type="Proteomes" id="UP000270649"/>
    </source>
</evidence>
<dbReference type="AlphaFoldDB" id="A0A3M0G6T9"/>
<proteinExistence type="predicted"/>
<evidence type="ECO:0000313" key="4">
    <source>
        <dbReference type="Proteomes" id="UP001518680"/>
    </source>
</evidence>
<name>A0A3M0G6T9_9CORY</name>
<accession>A0A3M0G6T9</accession>
<dbReference type="Proteomes" id="UP000270649">
    <property type="component" value="Unassembled WGS sequence"/>
</dbReference>
<dbReference type="GeneID" id="92746873"/>
<sequence length="92" mass="10124">MKTFQIDTAHARLLALDLHSKAQGNNPPHPALPEDWAFIAFNEAVHAALDNIGARMTMLRRDMGHIAQSSFLMSREAEDSDAALDQSLRAAI</sequence>
<evidence type="ECO:0000313" key="1">
    <source>
        <dbReference type="EMBL" id="MBM0244523.1"/>
    </source>
</evidence>